<dbReference type="InterPro" id="IPR009387">
    <property type="entry name" value="HigB-2"/>
</dbReference>
<name>A0A411MPU1_9PSED</name>
<keyword evidence="2" id="KW-1185">Reference proteome</keyword>
<sequence length="112" mass="13205">MEALFVELPAFARYRCDYLDDQAFRALQFILLLNPHADSVIQGTGGLRKMRFADEQRHKGKRGGTRVIYYWWNSGQQFWLFTLYGKDQQDDLSAAQRQLLKQMLDQEIEART</sequence>
<evidence type="ECO:0000313" key="1">
    <source>
        <dbReference type="EMBL" id="QBF28835.1"/>
    </source>
</evidence>
<reference evidence="1 2" key="1">
    <citation type="submission" date="2019-02" db="EMBL/GenBank/DDBJ databases">
        <title>Complete genome sequence of Pseudomonas sp. SNU WT1 isolated from rainbow trout.</title>
        <authorList>
            <person name="Oh W.T."/>
            <person name="Park S.C."/>
        </authorList>
    </citation>
    <scope>NUCLEOTIDE SEQUENCE [LARGE SCALE GENOMIC DNA]</scope>
    <source>
        <strain evidence="1 2">SNU WT1</strain>
    </source>
</reference>
<dbReference type="OrthoDB" id="197283at2"/>
<organism evidence="1 2">
    <name type="scientific">Pseudomonas tructae</name>
    <dbReference type="NCBI Taxonomy" id="2518644"/>
    <lineage>
        <taxon>Bacteria</taxon>
        <taxon>Pseudomonadati</taxon>
        <taxon>Pseudomonadota</taxon>
        <taxon>Gammaproteobacteria</taxon>
        <taxon>Pseudomonadales</taxon>
        <taxon>Pseudomonadaceae</taxon>
        <taxon>Pseudomonas</taxon>
    </lineage>
</organism>
<dbReference type="RefSeq" id="WP_130266584.1">
    <property type="nucleotide sequence ID" value="NZ_CP035952.1"/>
</dbReference>
<dbReference type="PIRSF" id="PIRSF039032">
    <property type="entry name" value="HigB-2"/>
    <property type="match status" value="1"/>
</dbReference>
<dbReference type="Proteomes" id="UP000291130">
    <property type="component" value="Chromosome"/>
</dbReference>
<dbReference type="EMBL" id="CP035952">
    <property type="protein sequence ID" value="QBF28835.1"/>
    <property type="molecule type" value="Genomic_DNA"/>
</dbReference>
<gene>
    <name evidence="1" type="ORF">EXN22_25285</name>
</gene>
<evidence type="ECO:0000313" key="2">
    <source>
        <dbReference type="Proteomes" id="UP000291130"/>
    </source>
</evidence>
<dbReference type="AlphaFoldDB" id="A0A411MPU1"/>
<dbReference type="KEGG" id="ptk:EXN22_25285"/>
<protein>
    <submittedName>
        <fullName evidence="1">Toxin</fullName>
    </submittedName>
</protein>
<proteinExistence type="predicted"/>
<accession>A0A411MPU1</accession>